<dbReference type="RefSeq" id="WP_399617669.1">
    <property type="nucleotide sequence ID" value="NZ_JBITYT010000010.1"/>
</dbReference>
<evidence type="ECO:0000256" key="1">
    <source>
        <dbReference type="ARBA" id="ARBA00001927"/>
    </source>
</evidence>
<dbReference type="InterPro" id="IPR001080">
    <property type="entry name" value="3Fe4S_ferredoxin"/>
</dbReference>
<dbReference type="PANTHER" id="PTHR36923">
    <property type="entry name" value="FERREDOXIN"/>
    <property type="match status" value="1"/>
</dbReference>
<dbReference type="Pfam" id="PF13370">
    <property type="entry name" value="Fer4_13"/>
    <property type="match status" value="1"/>
</dbReference>
<name>A0ABW8D0R2_STRBI</name>
<dbReference type="Gene3D" id="3.30.70.20">
    <property type="match status" value="1"/>
</dbReference>
<evidence type="ECO:0000313" key="10">
    <source>
        <dbReference type="Proteomes" id="UP001614391"/>
    </source>
</evidence>
<evidence type="ECO:0000256" key="7">
    <source>
        <dbReference type="ARBA" id="ARBA00023291"/>
    </source>
</evidence>
<evidence type="ECO:0000256" key="2">
    <source>
        <dbReference type="ARBA" id="ARBA00022448"/>
    </source>
</evidence>
<sequence length="74" mass="7882">MSAVGWTTRVDREMCMGSGMCAGLAPDLYRLEGDTAEPVRQEIAEDERALDAADSCPALAITVRAGGRTVGPRR</sequence>
<protein>
    <recommendedName>
        <fullName evidence="8">Ferredoxin</fullName>
    </recommendedName>
</protein>
<keyword evidence="5 8" id="KW-0408">Iron</keyword>
<proteinExistence type="predicted"/>
<dbReference type="EMBL" id="JBITYT010000010">
    <property type="protein sequence ID" value="MFI9122190.1"/>
    <property type="molecule type" value="Genomic_DNA"/>
</dbReference>
<gene>
    <name evidence="9" type="ORF">ACIGW0_22740</name>
</gene>
<evidence type="ECO:0000256" key="3">
    <source>
        <dbReference type="ARBA" id="ARBA00022723"/>
    </source>
</evidence>
<keyword evidence="4 8" id="KW-0249">Electron transport</keyword>
<accession>A0ABW8D0R2</accession>
<dbReference type="PRINTS" id="PR00352">
    <property type="entry name" value="3FE4SFRDOXIN"/>
</dbReference>
<evidence type="ECO:0000256" key="4">
    <source>
        <dbReference type="ARBA" id="ARBA00022982"/>
    </source>
</evidence>
<keyword evidence="3 8" id="KW-0479">Metal-binding</keyword>
<organism evidence="9 10">
    <name type="scientific">Streptomyces bikiniensis</name>
    <dbReference type="NCBI Taxonomy" id="1896"/>
    <lineage>
        <taxon>Bacteria</taxon>
        <taxon>Bacillati</taxon>
        <taxon>Actinomycetota</taxon>
        <taxon>Actinomycetes</taxon>
        <taxon>Kitasatosporales</taxon>
        <taxon>Streptomycetaceae</taxon>
        <taxon>Streptomyces</taxon>
    </lineage>
</organism>
<evidence type="ECO:0000256" key="6">
    <source>
        <dbReference type="ARBA" id="ARBA00023014"/>
    </source>
</evidence>
<keyword evidence="7" id="KW-0003">3Fe-4S</keyword>
<reference evidence="9 10" key="1">
    <citation type="submission" date="2024-10" db="EMBL/GenBank/DDBJ databases">
        <title>The Natural Products Discovery Center: Release of the First 8490 Sequenced Strains for Exploring Actinobacteria Biosynthetic Diversity.</title>
        <authorList>
            <person name="Kalkreuter E."/>
            <person name="Kautsar S.A."/>
            <person name="Yang D."/>
            <person name="Bader C.D."/>
            <person name="Teijaro C.N."/>
            <person name="Fluegel L."/>
            <person name="Davis C.M."/>
            <person name="Simpson J.R."/>
            <person name="Lauterbach L."/>
            <person name="Steele A.D."/>
            <person name="Gui C."/>
            <person name="Meng S."/>
            <person name="Li G."/>
            <person name="Viehrig K."/>
            <person name="Ye F."/>
            <person name="Su P."/>
            <person name="Kiefer A.F."/>
            <person name="Nichols A."/>
            <person name="Cepeda A.J."/>
            <person name="Yan W."/>
            <person name="Fan B."/>
            <person name="Jiang Y."/>
            <person name="Adhikari A."/>
            <person name="Zheng C.-J."/>
            <person name="Schuster L."/>
            <person name="Cowan T.M."/>
            <person name="Smanski M.J."/>
            <person name="Chevrette M.G."/>
            <person name="De Carvalho L.P.S."/>
            <person name="Shen B."/>
        </authorList>
    </citation>
    <scope>NUCLEOTIDE SEQUENCE [LARGE SCALE GENOMIC DNA]</scope>
    <source>
        <strain evidence="9 10">NPDC053346</strain>
    </source>
</reference>
<dbReference type="PANTHER" id="PTHR36923:SF3">
    <property type="entry name" value="FERREDOXIN"/>
    <property type="match status" value="1"/>
</dbReference>
<comment type="cofactor">
    <cofactor evidence="1">
        <name>[3Fe-4S] cluster</name>
        <dbReference type="ChEBI" id="CHEBI:21137"/>
    </cofactor>
</comment>
<evidence type="ECO:0000256" key="5">
    <source>
        <dbReference type="ARBA" id="ARBA00023004"/>
    </source>
</evidence>
<evidence type="ECO:0000256" key="8">
    <source>
        <dbReference type="RuleBase" id="RU368020"/>
    </source>
</evidence>
<comment type="caution">
    <text evidence="9">The sequence shown here is derived from an EMBL/GenBank/DDBJ whole genome shotgun (WGS) entry which is preliminary data.</text>
</comment>
<keyword evidence="10" id="KW-1185">Reference proteome</keyword>
<dbReference type="InterPro" id="IPR051269">
    <property type="entry name" value="Fe-S_cluster_ET"/>
</dbReference>
<comment type="function">
    <text evidence="8">Ferredoxins are iron-sulfur proteins that transfer electrons in a wide variety of metabolic reactions.</text>
</comment>
<keyword evidence="2 8" id="KW-0813">Transport</keyword>
<dbReference type="SUPFAM" id="SSF54862">
    <property type="entry name" value="4Fe-4S ferredoxins"/>
    <property type="match status" value="1"/>
</dbReference>
<evidence type="ECO:0000313" key="9">
    <source>
        <dbReference type="EMBL" id="MFI9122190.1"/>
    </source>
</evidence>
<dbReference type="Proteomes" id="UP001614391">
    <property type="component" value="Unassembled WGS sequence"/>
</dbReference>
<keyword evidence="6 8" id="KW-0411">Iron-sulfur</keyword>